<feature type="disulfide bond" evidence="12">
    <location>
        <begin position="482"/>
        <end position="536"/>
    </location>
</feature>
<gene>
    <name evidence="18" type="ORF">PVAND_003810</name>
</gene>
<keyword evidence="8" id="KW-0560">Oxidoreductase</keyword>
<dbReference type="Pfam" id="PF12925">
    <property type="entry name" value="APP_E2"/>
    <property type="match status" value="1"/>
</dbReference>
<feature type="domain" description="E2" evidence="17">
    <location>
        <begin position="660"/>
        <end position="867"/>
    </location>
</feature>
<feature type="compositionally biased region" description="Acidic residues" evidence="14">
    <location>
        <begin position="566"/>
        <end position="613"/>
    </location>
</feature>
<dbReference type="Pfam" id="PF12924">
    <property type="entry name" value="APP_Cu_bd"/>
    <property type="match status" value="1"/>
</dbReference>
<dbReference type="SUPFAM" id="SSF56491">
    <property type="entry name" value="A heparin-binding domain"/>
    <property type="match status" value="1"/>
</dbReference>
<dbReference type="PROSITE" id="PS00320">
    <property type="entry name" value="APP_INTRA"/>
    <property type="match status" value="1"/>
</dbReference>
<feature type="compositionally biased region" description="Basic and acidic residues" evidence="14">
    <location>
        <begin position="906"/>
        <end position="965"/>
    </location>
</feature>
<keyword evidence="4 13" id="KW-0479">Metal-binding</keyword>
<evidence type="ECO:0000256" key="13">
    <source>
        <dbReference type="RuleBase" id="RU361277"/>
    </source>
</evidence>
<keyword evidence="10 12" id="KW-1015">Disulfide bond</keyword>
<comment type="similarity">
    <text evidence="12">Belongs to the APP family.</text>
</comment>
<dbReference type="PANTHER" id="PTHR23103:SF15">
    <property type="entry name" value="AMYLOID-BETA-LIKE PROTEIN"/>
    <property type="match status" value="1"/>
</dbReference>
<dbReference type="EMBL" id="JADBJN010000003">
    <property type="protein sequence ID" value="KAG5673790.1"/>
    <property type="molecule type" value="Genomic_DNA"/>
</dbReference>
<evidence type="ECO:0000256" key="5">
    <source>
        <dbReference type="ARBA" id="ARBA00022729"/>
    </source>
</evidence>
<dbReference type="OrthoDB" id="6147836at2759"/>
<reference evidence="18" key="1">
    <citation type="submission" date="2021-03" db="EMBL/GenBank/DDBJ databases">
        <title>Chromosome level genome of the anhydrobiotic midge Polypedilum vanderplanki.</title>
        <authorList>
            <person name="Yoshida Y."/>
            <person name="Kikawada T."/>
            <person name="Gusev O."/>
        </authorList>
    </citation>
    <scope>NUCLEOTIDE SEQUENCE</scope>
    <source>
        <strain evidence="18">NIAS01</strain>
        <tissue evidence="18">Whole body or cell culture</tissue>
    </source>
</reference>
<dbReference type="SUPFAM" id="SSF89811">
    <property type="entry name" value="Amyloid beta a4 protein copper binding domain (domain 2)"/>
    <property type="match status" value="1"/>
</dbReference>
<evidence type="ECO:0000259" key="17">
    <source>
        <dbReference type="PROSITE" id="PS51870"/>
    </source>
</evidence>
<dbReference type="GO" id="GO:0043025">
    <property type="term" value="C:neuronal cell body"/>
    <property type="evidence" value="ECO:0007669"/>
    <property type="project" value="TreeGrafter"/>
</dbReference>
<feature type="disulfide bond" evidence="12">
    <location>
        <begin position="507"/>
        <end position="535"/>
    </location>
</feature>
<evidence type="ECO:0000256" key="10">
    <source>
        <dbReference type="ARBA" id="ARBA00023157"/>
    </source>
</evidence>
<evidence type="ECO:0000256" key="4">
    <source>
        <dbReference type="ARBA" id="ARBA00022723"/>
    </source>
</evidence>
<keyword evidence="5" id="KW-0732">Signal</keyword>
<evidence type="ECO:0000256" key="8">
    <source>
        <dbReference type="ARBA" id="ARBA00023002"/>
    </source>
</evidence>
<dbReference type="GO" id="GO:0008201">
    <property type="term" value="F:heparin binding"/>
    <property type="evidence" value="ECO:0007669"/>
    <property type="project" value="UniProtKB-UniRule"/>
</dbReference>
<dbReference type="GO" id="GO:0008270">
    <property type="term" value="F:zinc ion binding"/>
    <property type="evidence" value="ECO:0007669"/>
    <property type="project" value="InterPro"/>
</dbReference>
<comment type="cofactor">
    <cofactor evidence="1 13">
        <name>Zn(2+)</name>
        <dbReference type="ChEBI" id="CHEBI:29105"/>
    </cofactor>
</comment>
<evidence type="ECO:0000256" key="15">
    <source>
        <dbReference type="SAM" id="Phobius"/>
    </source>
</evidence>
<feature type="disulfide bond" evidence="12">
    <location>
        <begin position="493"/>
        <end position="523"/>
    </location>
</feature>
<dbReference type="FunFam" id="3.90.180.10:FF:000067">
    <property type="entry name" value="alcohol dehydrogenase 1-like isoform X1"/>
    <property type="match status" value="1"/>
</dbReference>
<dbReference type="GO" id="GO:0007409">
    <property type="term" value="P:axonogenesis"/>
    <property type="evidence" value="ECO:0007669"/>
    <property type="project" value="TreeGrafter"/>
</dbReference>
<name>A0A9J6BX16_POLVA</name>
<dbReference type="Proteomes" id="UP001107558">
    <property type="component" value="Chromosome 3"/>
</dbReference>
<dbReference type="InterPro" id="IPR008155">
    <property type="entry name" value="Amyloid_glyco"/>
</dbReference>
<dbReference type="GO" id="GO:0016020">
    <property type="term" value="C:membrane"/>
    <property type="evidence" value="ECO:0007669"/>
    <property type="project" value="UniProtKB-SubCell"/>
</dbReference>
<feature type="region of interest" description="GFLD subdomain" evidence="12">
    <location>
        <begin position="368"/>
        <end position="472"/>
    </location>
</feature>
<evidence type="ECO:0000256" key="7">
    <source>
        <dbReference type="ARBA" id="ARBA00022989"/>
    </source>
</evidence>
<dbReference type="InterPro" id="IPR002328">
    <property type="entry name" value="ADH_Zn_CS"/>
</dbReference>
<feature type="region of interest" description="CuBD subdomain" evidence="12">
    <location>
        <begin position="480"/>
        <end position="538"/>
    </location>
</feature>
<dbReference type="Pfam" id="PF10515">
    <property type="entry name" value="APP_amyloid"/>
    <property type="match status" value="1"/>
</dbReference>
<evidence type="ECO:0000256" key="6">
    <source>
        <dbReference type="ARBA" id="ARBA00022833"/>
    </source>
</evidence>
<feature type="transmembrane region" description="Helical" evidence="15">
    <location>
        <begin position="1061"/>
        <end position="1083"/>
    </location>
</feature>
<evidence type="ECO:0000256" key="11">
    <source>
        <dbReference type="ARBA" id="ARBA00023180"/>
    </source>
</evidence>
<dbReference type="InterPro" id="IPR019745">
    <property type="entry name" value="Amyloid_glyco_intracell_CS"/>
</dbReference>
<protein>
    <submittedName>
        <fullName evidence="18">Uncharacterized protein</fullName>
    </submittedName>
</protein>
<dbReference type="InterPro" id="IPR019744">
    <property type="entry name" value="APP_CUBD_CS"/>
</dbReference>
<organism evidence="18 19">
    <name type="scientific">Polypedilum vanderplanki</name>
    <name type="common">Sleeping chironomid midge</name>
    <dbReference type="NCBI Taxonomy" id="319348"/>
    <lineage>
        <taxon>Eukaryota</taxon>
        <taxon>Metazoa</taxon>
        <taxon>Ecdysozoa</taxon>
        <taxon>Arthropoda</taxon>
        <taxon>Hexapoda</taxon>
        <taxon>Insecta</taxon>
        <taxon>Pterygota</taxon>
        <taxon>Neoptera</taxon>
        <taxon>Endopterygota</taxon>
        <taxon>Diptera</taxon>
        <taxon>Nematocera</taxon>
        <taxon>Chironomoidea</taxon>
        <taxon>Chironomidae</taxon>
        <taxon>Chironominae</taxon>
        <taxon>Polypedilum</taxon>
        <taxon>Polypedilum</taxon>
    </lineage>
</organism>
<keyword evidence="7 15" id="KW-1133">Transmembrane helix</keyword>
<comment type="similarity">
    <text evidence="13">Belongs to the zinc-containing alcohol dehydrogenase family.</text>
</comment>
<dbReference type="GO" id="GO:0007417">
    <property type="term" value="P:central nervous system development"/>
    <property type="evidence" value="ECO:0007669"/>
    <property type="project" value="TreeGrafter"/>
</dbReference>
<keyword evidence="19" id="KW-1185">Reference proteome</keyword>
<dbReference type="SUPFAM" id="SSF51735">
    <property type="entry name" value="NAD(P)-binding Rossmann-fold domains"/>
    <property type="match status" value="1"/>
</dbReference>
<dbReference type="Pfam" id="PF00107">
    <property type="entry name" value="ADH_zinc_N"/>
    <property type="match status" value="1"/>
</dbReference>
<dbReference type="InterPro" id="IPR024329">
    <property type="entry name" value="Amyloid_glyco_E2_domain"/>
</dbReference>
<dbReference type="Gene3D" id="1.20.120.770">
    <property type="entry name" value="Amyloid precursor protein, E2 domain"/>
    <property type="match status" value="1"/>
</dbReference>
<dbReference type="InterPro" id="IPR011032">
    <property type="entry name" value="GroES-like_sf"/>
</dbReference>
<dbReference type="SUPFAM" id="SSF50129">
    <property type="entry name" value="GroES-like"/>
    <property type="match status" value="2"/>
</dbReference>
<comment type="subcellular location">
    <subcellularLocation>
        <location evidence="2">Membrane</location>
        <topology evidence="2">Single-pass type I membrane protein</topology>
    </subcellularLocation>
</comment>
<keyword evidence="9 15" id="KW-0472">Membrane</keyword>
<dbReference type="PROSITE" id="PS00319">
    <property type="entry name" value="APP_CUBD"/>
    <property type="match status" value="1"/>
</dbReference>
<dbReference type="SMART" id="SM00006">
    <property type="entry name" value="A4_EXTRA"/>
    <property type="match status" value="1"/>
</dbReference>
<keyword evidence="11" id="KW-0325">Glycoprotein</keyword>
<dbReference type="InterPro" id="IPR036669">
    <property type="entry name" value="Amyloid_Cu-bd_sf"/>
</dbReference>
<dbReference type="InterPro" id="IPR036176">
    <property type="entry name" value="E2_sf"/>
</dbReference>
<keyword evidence="3 15" id="KW-0812">Transmembrane</keyword>
<dbReference type="PROSITE" id="PS00059">
    <property type="entry name" value="ADH_ZINC"/>
    <property type="match status" value="1"/>
</dbReference>
<dbReference type="PANTHER" id="PTHR23103">
    <property type="entry name" value="ALZHEIMER'S DISEASE BETA-AMYLOID RELATED"/>
    <property type="match status" value="1"/>
</dbReference>
<dbReference type="Pfam" id="PF08240">
    <property type="entry name" value="ADH_N"/>
    <property type="match status" value="1"/>
</dbReference>
<dbReference type="Gene3D" id="3.30.1490.140">
    <property type="entry name" value="Amyloidogenic glycoprotein, copper-binding domain"/>
    <property type="match status" value="1"/>
</dbReference>
<dbReference type="InterPro" id="IPR011993">
    <property type="entry name" value="PH-like_dom_sf"/>
</dbReference>
<keyword evidence="6 13" id="KW-0862">Zinc</keyword>
<evidence type="ECO:0000256" key="9">
    <source>
        <dbReference type="ARBA" id="ARBA00023136"/>
    </source>
</evidence>
<feature type="region of interest" description="Disordered" evidence="14">
    <location>
        <begin position="636"/>
        <end position="656"/>
    </location>
</feature>
<evidence type="ECO:0000256" key="2">
    <source>
        <dbReference type="ARBA" id="ARBA00004479"/>
    </source>
</evidence>
<dbReference type="InterPro" id="IPR013149">
    <property type="entry name" value="ADH-like_C"/>
</dbReference>
<feature type="region of interest" description="Disordered" evidence="14">
    <location>
        <begin position="552"/>
        <end position="624"/>
    </location>
</feature>
<evidence type="ECO:0000313" key="19">
    <source>
        <dbReference type="Proteomes" id="UP001107558"/>
    </source>
</evidence>
<evidence type="ECO:0000256" key="3">
    <source>
        <dbReference type="ARBA" id="ARBA00022692"/>
    </source>
</evidence>
<evidence type="ECO:0000259" key="16">
    <source>
        <dbReference type="PROSITE" id="PS51869"/>
    </source>
</evidence>
<dbReference type="AlphaFoldDB" id="A0A9J6BX16"/>
<dbReference type="Gene3D" id="2.30.29.30">
    <property type="entry name" value="Pleckstrin-homology domain (PH domain)/Phosphotyrosine-binding domain (PTB)"/>
    <property type="match status" value="1"/>
</dbReference>
<evidence type="ECO:0000313" key="18">
    <source>
        <dbReference type="EMBL" id="KAG5673790.1"/>
    </source>
</evidence>
<dbReference type="FunFam" id="3.40.50.720:FF:000003">
    <property type="entry name" value="S-(hydroxymethyl)glutathione dehydrogenase"/>
    <property type="match status" value="1"/>
</dbReference>
<proteinExistence type="inferred from homology"/>
<dbReference type="InterPro" id="IPR019543">
    <property type="entry name" value="APP_amyloid_C"/>
</dbReference>
<dbReference type="InterPro" id="IPR008154">
    <property type="entry name" value="Amyloid_glyco_extra"/>
</dbReference>
<comment type="caution">
    <text evidence="18">The sequence shown here is derived from an EMBL/GenBank/DDBJ whole genome shotgun (WGS) entry which is preliminary data.</text>
</comment>
<evidence type="ECO:0000256" key="12">
    <source>
        <dbReference type="PROSITE-ProRule" id="PRU01217"/>
    </source>
</evidence>
<dbReference type="Pfam" id="PF02177">
    <property type="entry name" value="APP_N"/>
    <property type="match status" value="1"/>
</dbReference>
<dbReference type="PROSITE" id="PS51869">
    <property type="entry name" value="APP_E1"/>
    <property type="match status" value="1"/>
</dbReference>
<comment type="caution">
    <text evidence="12">Lacks conserved residue(s) required for the propagation of feature annotation.</text>
</comment>
<evidence type="ECO:0000256" key="14">
    <source>
        <dbReference type="SAM" id="MobiDB-lite"/>
    </source>
</evidence>
<feature type="region of interest" description="Disordered" evidence="14">
    <location>
        <begin position="906"/>
        <end position="984"/>
    </location>
</feature>
<sequence>MAEVIKCRAAVCWAKNEIKIEEIEVAPPKKNEVRIKVVASGLCHSDISGMKGKFNDQFPIILGHEGSGIVESIGEGVANVKPGDHVLFVLCPQCDECRVCKKGKNNICFSKTFGRKDMSDGTTRFSCRGQEIHHFMRAATFSQYTVVSVDNCVKINENAPLEKVCLLACGVPTGYGAVINSAKVEEGSTCAIFGLGAIGLSAVMGCRDSKASRIVAIDINSDKFELAKEYGATDCINPKDLDTPIEKYLQKEFDGGFDYTFECIGLIETMTQAWESTFLGHGECIIIGVDAKEKMLSISPFATLFGKKIRGSAFGGYKSEDLPKLVEKYIKGELNFDEMITHNLTLNDIKKAIELLESGKSIRSCSSPRWEPQISVLCEPGQQYLPQFLSEDGRWTSELSVKVPGVSCLRDKMDLLDYCKKVYPGRDITNIVESSHYQKIGGWCRQGATNLGKCKGAQRWIKPFRCLEGPFQSDALLVPEGCLFDHIHNASRCWPFVRWNQTGAAACQERNMQMRSFAMLLPCGISLFSGVEFVCCPKHFKVVPPKVKKTDLPILPPESEILPSLDDSEDNFSDDLDEDEDLDDQDEMVADEPLETLEEEEDEDEYDSDEDTPTLDSEFPNDAIPINDYVNLQTTSQTPDKPISEIPISVNDGQSTSIPTPDPYFTHFDPRIEHQSYKVGLDEAQQRLEEAHREKVTRVMKDWSDLEERYQDMRLADPKSAQSFKQKMTARFQVTSVQALEEEGNAEKHQLAAMHQQRVLAHINQRKREAMTCYTQALTELPPNGHRVEKCLQKLLRALHKDRAHALAHYRHLLSSGGTGGLEAAAQERPRTLERLIDIDRAVNQSMTMLKRYPSLSKKLSQLMEDYIQALRSKDDTPGLLLSMTEEAESGILDKYRIEIERKVNEKERQRVAEKQRKEQRSQEREKIREEKMRLQAKNAEKAYRAQQMKEKDQQQDHQEQETKTEAAQQSSKEQTSEAAIDVKETTVEYTEESVYLTSPTSLPTVDDAAVQRAVEEVAAAVAHQETEPQLSHARAHDFGHGEASFSVRREIYGGREGRNVYFTLAFAGVALMAAVFVGVAVAKYRASRSPHAQGFVEVDQTVAVPVTPEERHVANMQINGYENPTYKYFTE</sequence>
<dbReference type="InterPro" id="IPR011178">
    <property type="entry name" value="Amyloid_glyco_Cu-bd"/>
</dbReference>
<dbReference type="SUPFAM" id="SSF109843">
    <property type="entry name" value="CAPPD, an extracellular domain of amyloid beta A4 protein"/>
    <property type="match status" value="1"/>
</dbReference>
<feature type="domain" description="E1" evidence="16">
    <location>
        <begin position="368"/>
        <end position="538"/>
    </location>
</feature>
<dbReference type="GO" id="GO:0016491">
    <property type="term" value="F:oxidoreductase activity"/>
    <property type="evidence" value="ECO:0007669"/>
    <property type="project" value="UniProtKB-KW"/>
</dbReference>
<dbReference type="Gene3D" id="3.90.180.10">
    <property type="entry name" value="Medium-chain alcohol dehydrogenases, catalytic domain"/>
    <property type="match status" value="1"/>
</dbReference>
<dbReference type="Gene3D" id="3.90.570.10">
    <property type="entry name" value="Amyloidogenic glycoprotein, heparin-binding domain"/>
    <property type="match status" value="1"/>
</dbReference>
<dbReference type="FunFam" id="3.90.570.10:FF:000002">
    <property type="entry name" value="beta-amyloid-like protein isoform X5"/>
    <property type="match status" value="1"/>
</dbReference>
<dbReference type="InterPro" id="IPR015849">
    <property type="entry name" value="Amyloid_glyco_heparin-bd"/>
</dbReference>
<dbReference type="InterPro" id="IPR036291">
    <property type="entry name" value="NAD(P)-bd_dom_sf"/>
</dbReference>
<dbReference type="Gene3D" id="3.40.50.720">
    <property type="entry name" value="NAD(P)-binding Rossmann-like Domain"/>
    <property type="match status" value="1"/>
</dbReference>
<dbReference type="GO" id="GO:0043005">
    <property type="term" value="C:neuron projection"/>
    <property type="evidence" value="ECO:0007669"/>
    <property type="project" value="TreeGrafter"/>
</dbReference>
<dbReference type="PROSITE" id="PS51870">
    <property type="entry name" value="APP_E2"/>
    <property type="match status" value="1"/>
</dbReference>
<dbReference type="InterPro" id="IPR036454">
    <property type="entry name" value="Amyloid_glyco_heparin-bd_sf"/>
</dbReference>
<dbReference type="PRINTS" id="PR00203">
    <property type="entry name" value="AMYLOIDA4"/>
</dbReference>
<accession>A0A9J6BX16</accession>
<dbReference type="InterPro" id="IPR013154">
    <property type="entry name" value="ADH-like_N"/>
</dbReference>
<evidence type="ECO:0000256" key="1">
    <source>
        <dbReference type="ARBA" id="ARBA00001947"/>
    </source>
</evidence>